<evidence type="ECO:0000256" key="12">
    <source>
        <dbReference type="SAM" id="MobiDB-lite"/>
    </source>
</evidence>
<evidence type="ECO:0000256" key="4">
    <source>
        <dbReference type="ARBA" id="ARBA00022737"/>
    </source>
</evidence>
<dbReference type="SMART" id="SM00355">
    <property type="entry name" value="ZnF_C2H2"/>
    <property type="match status" value="3"/>
</dbReference>
<sequence>FTISRLQRRFREFGSTSNRPHNRRPCVFTPAQDLHIQHLHMSERRSPGEADRYKRRTRDSGERSDGEERPKTHRKTHCLTGTQRESRQPNAEIDYISQLRTGEIDPCSTRDLWICIVLLIYFFSSKENRMISTVDFSALDFLCAATENGAQTERDADFEGLLKPKVEQPDPSFLPDLSESSGDGLPPSPLTYTGTFHAETAACSADALLNMITEIVGICTNPMYESHRDDFSQSIATSSSSRGGVLYRQGSVGSTGSSTPSLGSPEPLCNDPSDDFMDVSSQQQLFPVTVKKEREEDCRGCDFFDVLSVSDTRLSDQDADLDDIIDLLSPLCPETDSLDTQTLDTWIKQEAVCVEQCSHSATTSNQTPTSINIPAPSTLTGNAFYRAAFPNGQLFDLNCSSVLDSLLFSNTSTTSRSRGQSSKTSTRKGAPREKPFSCPVENCDRRFSRSDELNRHVRIHTGHKPFQCRVCMRCFSRSDHLTTHMRTHTGEKPFSCDVCGRRFARSDERKRHWRVHLKQRERMQQKAELLAARAFALPGLV</sequence>
<dbReference type="FunFam" id="3.30.160.60:FF:000064">
    <property type="entry name" value="Early growth response protein 3"/>
    <property type="match status" value="1"/>
</dbReference>
<evidence type="ECO:0000256" key="5">
    <source>
        <dbReference type="ARBA" id="ARBA00022771"/>
    </source>
</evidence>
<evidence type="ECO:0000256" key="3">
    <source>
        <dbReference type="ARBA" id="ARBA00022723"/>
    </source>
</evidence>
<dbReference type="GO" id="GO:0000978">
    <property type="term" value="F:RNA polymerase II cis-regulatory region sequence-specific DNA binding"/>
    <property type="evidence" value="ECO:0007669"/>
    <property type="project" value="TreeGrafter"/>
</dbReference>
<dbReference type="GO" id="GO:0008270">
    <property type="term" value="F:zinc ion binding"/>
    <property type="evidence" value="ECO:0007669"/>
    <property type="project" value="UniProtKB-KW"/>
</dbReference>
<keyword evidence="4" id="KW-0677">Repeat</keyword>
<keyword evidence="7" id="KW-0805">Transcription regulation</keyword>
<feature type="non-terminal residue" evidence="14">
    <location>
        <position position="1"/>
    </location>
</feature>
<dbReference type="PROSITE" id="PS00028">
    <property type="entry name" value="ZINC_FINGER_C2H2_1"/>
    <property type="match status" value="3"/>
</dbReference>
<feature type="domain" description="C2H2-type" evidence="13">
    <location>
        <begin position="466"/>
        <end position="493"/>
    </location>
</feature>
<keyword evidence="10" id="KW-0539">Nucleus</keyword>
<dbReference type="AlphaFoldDB" id="A0AAD5A481"/>
<evidence type="ECO:0000256" key="11">
    <source>
        <dbReference type="PROSITE-ProRule" id="PRU00042"/>
    </source>
</evidence>
<evidence type="ECO:0000256" key="6">
    <source>
        <dbReference type="ARBA" id="ARBA00022833"/>
    </source>
</evidence>
<dbReference type="Proteomes" id="UP001205998">
    <property type="component" value="Unassembled WGS sequence"/>
</dbReference>
<evidence type="ECO:0000256" key="7">
    <source>
        <dbReference type="ARBA" id="ARBA00023015"/>
    </source>
</evidence>
<feature type="domain" description="C2H2-type" evidence="13">
    <location>
        <begin position="436"/>
        <end position="465"/>
    </location>
</feature>
<evidence type="ECO:0000256" key="10">
    <source>
        <dbReference type="ARBA" id="ARBA00023242"/>
    </source>
</evidence>
<organism evidence="14 15">
    <name type="scientific">Silurus asotus</name>
    <name type="common">Amur catfish</name>
    <name type="synonym">Parasilurus asotus</name>
    <dbReference type="NCBI Taxonomy" id="30991"/>
    <lineage>
        <taxon>Eukaryota</taxon>
        <taxon>Metazoa</taxon>
        <taxon>Chordata</taxon>
        <taxon>Craniata</taxon>
        <taxon>Vertebrata</taxon>
        <taxon>Euteleostomi</taxon>
        <taxon>Actinopterygii</taxon>
        <taxon>Neopterygii</taxon>
        <taxon>Teleostei</taxon>
        <taxon>Ostariophysi</taxon>
        <taxon>Siluriformes</taxon>
        <taxon>Siluridae</taxon>
        <taxon>Silurus</taxon>
    </lineage>
</organism>
<keyword evidence="8" id="KW-0238">DNA-binding</keyword>
<comment type="subcellular location">
    <subcellularLocation>
        <location evidence="1">Nucleus</location>
    </subcellularLocation>
</comment>
<gene>
    <name evidence="14" type="ORF">C0J50_6172</name>
</gene>
<dbReference type="Pfam" id="PF00096">
    <property type="entry name" value="zf-C2H2"/>
    <property type="match status" value="3"/>
</dbReference>
<dbReference type="PANTHER" id="PTHR23235:SF155">
    <property type="entry name" value="EARLY GROWTH RESPONSE 4-RELATED"/>
    <property type="match status" value="1"/>
</dbReference>
<name>A0AAD5A481_SILAS</name>
<accession>A0AAD5A481</accession>
<dbReference type="GO" id="GO:0000981">
    <property type="term" value="F:DNA-binding transcription factor activity, RNA polymerase II-specific"/>
    <property type="evidence" value="ECO:0007669"/>
    <property type="project" value="TreeGrafter"/>
</dbReference>
<feature type="compositionally biased region" description="Low complexity" evidence="12">
    <location>
        <begin position="250"/>
        <end position="265"/>
    </location>
</feature>
<evidence type="ECO:0000256" key="2">
    <source>
        <dbReference type="ARBA" id="ARBA00006991"/>
    </source>
</evidence>
<feature type="region of interest" description="Disordered" evidence="12">
    <location>
        <begin position="37"/>
        <end position="89"/>
    </location>
</feature>
<dbReference type="PANTHER" id="PTHR23235">
    <property type="entry name" value="KRUEPPEL-LIKE TRANSCRIPTION FACTOR"/>
    <property type="match status" value="1"/>
</dbReference>
<keyword evidence="3" id="KW-0479">Metal-binding</keyword>
<evidence type="ECO:0000259" key="13">
    <source>
        <dbReference type="PROSITE" id="PS50157"/>
    </source>
</evidence>
<keyword evidence="5 11" id="KW-0863">Zinc-finger</keyword>
<evidence type="ECO:0000256" key="1">
    <source>
        <dbReference type="ARBA" id="ARBA00004123"/>
    </source>
</evidence>
<dbReference type="Gene3D" id="3.30.160.60">
    <property type="entry name" value="Classic Zinc Finger"/>
    <property type="match status" value="3"/>
</dbReference>
<reference evidence="14" key="1">
    <citation type="submission" date="2018-07" db="EMBL/GenBank/DDBJ databases">
        <title>Comparative genomics of catfishes provides insights into carnivory and benthic adaptation.</title>
        <authorList>
            <person name="Zhang Y."/>
            <person name="Wang D."/>
            <person name="Peng Z."/>
            <person name="Zheng S."/>
            <person name="Shao F."/>
            <person name="Tao W."/>
        </authorList>
    </citation>
    <scope>NUCLEOTIDE SEQUENCE</scope>
    <source>
        <strain evidence="14">Chongqing</strain>
    </source>
</reference>
<evidence type="ECO:0000256" key="9">
    <source>
        <dbReference type="ARBA" id="ARBA00023163"/>
    </source>
</evidence>
<evidence type="ECO:0000313" key="15">
    <source>
        <dbReference type="Proteomes" id="UP001205998"/>
    </source>
</evidence>
<feature type="region of interest" description="Disordered" evidence="12">
    <location>
        <begin position="163"/>
        <end position="188"/>
    </location>
</feature>
<feature type="compositionally biased region" description="Low complexity" evidence="12">
    <location>
        <begin position="412"/>
        <end position="424"/>
    </location>
</feature>
<dbReference type="InterPro" id="IPR013087">
    <property type="entry name" value="Znf_C2H2_type"/>
</dbReference>
<keyword evidence="6" id="KW-0862">Zinc</keyword>
<feature type="domain" description="C2H2-type" evidence="13">
    <location>
        <begin position="494"/>
        <end position="521"/>
    </location>
</feature>
<feature type="region of interest" description="Disordered" evidence="12">
    <location>
        <begin position="412"/>
        <end position="436"/>
    </location>
</feature>
<comment type="caution">
    <text evidence="14">The sequence shown here is derived from an EMBL/GenBank/DDBJ whole genome shotgun (WGS) entry which is preliminary data.</text>
</comment>
<dbReference type="GO" id="GO:0005634">
    <property type="term" value="C:nucleus"/>
    <property type="evidence" value="ECO:0007669"/>
    <property type="project" value="UniProtKB-SubCell"/>
</dbReference>
<keyword evidence="15" id="KW-1185">Reference proteome</keyword>
<dbReference type="SUPFAM" id="SSF57667">
    <property type="entry name" value="beta-beta-alpha zinc fingers"/>
    <property type="match status" value="2"/>
</dbReference>
<dbReference type="InterPro" id="IPR036236">
    <property type="entry name" value="Znf_C2H2_sf"/>
</dbReference>
<feature type="compositionally biased region" description="Basic and acidic residues" evidence="12">
    <location>
        <begin position="40"/>
        <end position="70"/>
    </location>
</feature>
<evidence type="ECO:0000313" key="14">
    <source>
        <dbReference type="EMBL" id="KAI5609170.1"/>
    </source>
</evidence>
<dbReference type="PROSITE" id="PS50157">
    <property type="entry name" value="ZINC_FINGER_C2H2_2"/>
    <property type="match status" value="3"/>
</dbReference>
<evidence type="ECO:0000256" key="8">
    <source>
        <dbReference type="ARBA" id="ARBA00023125"/>
    </source>
</evidence>
<comment type="similarity">
    <text evidence="2">Belongs to the krueppel C2H2-type zinc-finger protein family.</text>
</comment>
<feature type="region of interest" description="Disordered" evidence="12">
    <location>
        <begin position="246"/>
        <end position="270"/>
    </location>
</feature>
<keyword evidence="9" id="KW-0804">Transcription</keyword>
<protein>
    <recommendedName>
        <fullName evidence="13">C2H2-type domain-containing protein</fullName>
    </recommendedName>
</protein>
<dbReference type="EMBL" id="MU579904">
    <property type="protein sequence ID" value="KAI5609170.1"/>
    <property type="molecule type" value="Genomic_DNA"/>
</dbReference>
<proteinExistence type="inferred from homology"/>